<dbReference type="Proteomes" id="UP001419268">
    <property type="component" value="Unassembled WGS sequence"/>
</dbReference>
<feature type="region of interest" description="Disordered" evidence="1">
    <location>
        <begin position="1"/>
        <end position="28"/>
    </location>
</feature>
<name>A0AAP0LCQ5_9MAGN</name>
<organism evidence="2 3">
    <name type="scientific">Stephania cephalantha</name>
    <dbReference type="NCBI Taxonomy" id="152367"/>
    <lineage>
        <taxon>Eukaryota</taxon>
        <taxon>Viridiplantae</taxon>
        <taxon>Streptophyta</taxon>
        <taxon>Embryophyta</taxon>
        <taxon>Tracheophyta</taxon>
        <taxon>Spermatophyta</taxon>
        <taxon>Magnoliopsida</taxon>
        <taxon>Ranunculales</taxon>
        <taxon>Menispermaceae</taxon>
        <taxon>Menispermoideae</taxon>
        <taxon>Cissampelideae</taxon>
        <taxon>Stephania</taxon>
    </lineage>
</organism>
<evidence type="ECO:0000256" key="1">
    <source>
        <dbReference type="SAM" id="MobiDB-lite"/>
    </source>
</evidence>
<accession>A0AAP0LCQ5</accession>
<comment type="caution">
    <text evidence="2">The sequence shown here is derived from an EMBL/GenBank/DDBJ whole genome shotgun (WGS) entry which is preliminary data.</text>
</comment>
<protein>
    <submittedName>
        <fullName evidence="2">Uncharacterized protein</fullName>
    </submittedName>
</protein>
<proteinExistence type="predicted"/>
<sequence length="49" mass="5610">MPKPAGDEDDEIKQLFRSDKKEKNNEKSDTEIALLVQLGIHKSNLYLLP</sequence>
<dbReference type="EMBL" id="JBBNAG010000001">
    <property type="protein sequence ID" value="KAK9167852.1"/>
    <property type="molecule type" value="Genomic_DNA"/>
</dbReference>
<evidence type="ECO:0000313" key="2">
    <source>
        <dbReference type="EMBL" id="KAK9167852.1"/>
    </source>
</evidence>
<feature type="compositionally biased region" description="Basic and acidic residues" evidence="1">
    <location>
        <begin position="12"/>
        <end position="28"/>
    </location>
</feature>
<evidence type="ECO:0000313" key="3">
    <source>
        <dbReference type="Proteomes" id="UP001419268"/>
    </source>
</evidence>
<dbReference type="AlphaFoldDB" id="A0AAP0LCQ5"/>
<reference evidence="2 3" key="1">
    <citation type="submission" date="2024-01" db="EMBL/GenBank/DDBJ databases">
        <title>Genome assemblies of Stephania.</title>
        <authorList>
            <person name="Yang L."/>
        </authorList>
    </citation>
    <scope>NUCLEOTIDE SEQUENCE [LARGE SCALE GENOMIC DNA]</scope>
    <source>
        <strain evidence="2">JXDWG</strain>
        <tissue evidence="2">Leaf</tissue>
    </source>
</reference>
<gene>
    <name evidence="2" type="ORF">Scep_003043</name>
</gene>
<keyword evidence="3" id="KW-1185">Reference proteome</keyword>